<name>A0ABV7GYK5_9RHOB</name>
<feature type="transmembrane region" description="Helical" evidence="1">
    <location>
        <begin position="103"/>
        <end position="122"/>
    </location>
</feature>
<organism evidence="3 4">
    <name type="scientific">Psychromarinibacter halotolerans</name>
    <dbReference type="NCBI Taxonomy" id="1775175"/>
    <lineage>
        <taxon>Bacteria</taxon>
        <taxon>Pseudomonadati</taxon>
        <taxon>Pseudomonadota</taxon>
        <taxon>Alphaproteobacteria</taxon>
        <taxon>Rhodobacterales</taxon>
        <taxon>Paracoccaceae</taxon>
        <taxon>Psychromarinibacter</taxon>
    </lineage>
</organism>
<dbReference type="Proteomes" id="UP001595632">
    <property type="component" value="Unassembled WGS sequence"/>
</dbReference>
<evidence type="ECO:0000313" key="3">
    <source>
        <dbReference type="EMBL" id="MFC3145403.1"/>
    </source>
</evidence>
<feature type="transmembrane region" description="Helical" evidence="1">
    <location>
        <begin position="142"/>
        <end position="161"/>
    </location>
</feature>
<proteinExistence type="predicted"/>
<evidence type="ECO:0000313" key="4">
    <source>
        <dbReference type="Proteomes" id="UP001595632"/>
    </source>
</evidence>
<dbReference type="Gene3D" id="1.20.120.1220">
    <property type="match status" value="1"/>
</dbReference>
<feature type="domain" description="Prepilin type IV endopeptidase peptidase" evidence="2">
    <location>
        <begin position="19"/>
        <end position="116"/>
    </location>
</feature>
<dbReference type="Pfam" id="PF01478">
    <property type="entry name" value="Peptidase_A24"/>
    <property type="match status" value="1"/>
</dbReference>
<accession>A0ABV7GYK5</accession>
<evidence type="ECO:0000256" key="1">
    <source>
        <dbReference type="SAM" id="Phobius"/>
    </source>
</evidence>
<keyword evidence="3" id="KW-0378">Hydrolase</keyword>
<comment type="caution">
    <text evidence="3">The sequence shown here is derived from an EMBL/GenBank/DDBJ whole genome shotgun (WGS) entry which is preliminary data.</text>
</comment>
<dbReference type="EMBL" id="JBHRTB010000010">
    <property type="protein sequence ID" value="MFC3145403.1"/>
    <property type="molecule type" value="Genomic_DNA"/>
</dbReference>
<keyword evidence="1" id="KW-1133">Transmembrane helix</keyword>
<keyword evidence="1" id="KW-0812">Transmembrane</keyword>
<feature type="transmembrane region" description="Helical" evidence="1">
    <location>
        <begin position="37"/>
        <end position="56"/>
    </location>
</feature>
<gene>
    <name evidence="3" type="ORF">ACFOGP_21970</name>
</gene>
<keyword evidence="4" id="KW-1185">Reference proteome</keyword>
<dbReference type="EC" id="3.4.23.43" evidence="3"/>
<keyword evidence="1" id="KW-0472">Membrane</keyword>
<protein>
    <submittedName>
        <fullName evidence="3">Prepilin peptidase</fullName>
        <ecNumber evidence="3">3.4.23.43</ecNumber>
    </submittedName>
</protein>
<dbReference type="GO" id="GO:0004190">
    <property type="term" value="F:aspartic-type endopeptidase activity"/>
    <property type="evidence" value="ECO:0007669"/>
    <property type="project" value="UniProtKB-EC"/>
</dbReference>
<feature type="transmembrane region" description="Helical" evidence="1">
    <location>
        <begin position="6"/>
        <end position="25"/>
    </location>
</feature>
<dbReference type="InterPro" id="IPR000045">
    <property type="entry name" value="Prepilin_IV_endopep_pep"/>
</dbReference>
<evidence type="ECO:0000259" key="2">
    <source>
        <dbReference type="Pfam" id="PF01478"/>
    </source>
</evidence>
<feature type="transmembrane region" description="Helical" evidence="1">
    <location>
        <begin position="62"/>
        <end position="82"/>
    </location>
</feature>
<reference evidence="4" key="1">
    <citation type="journal article" date="2019" name="Int. J. Syst. Evol. Microbiol.">
        <title>The Global Catalogue of Microorganisms (GCM) 10K type strain sequencing project: providing services to taxonomists for standard genome sequencing and annotation.</title>
        <authorList>
            <consortium name="The Broad Institute Genomics Platform"/>
            <consortium name="The Broad Institute Genome Sequencing Center for Infectious Disease"/>
            <person name="Wu L."/>
            <person name="Ma J."/>
        </authorList>
    </citation>
    <scope>NUCLEOTIDE SEQUENCE [LARGE SCALE GENOMIC DNA]</scope>
    <source>
        <strain evidence="4">KCTC 52366</strain>
    </source>
</reference>
<sequence>MLTLPASQALWFLPFAVPIGIWVAWNDVKFMKIPNKAVYALTLVFLVVGLLAVPLAEYPWRLLQLVVVLVVGFLMNMIRMIGAGDAKFAAAMAPFIPLADARTFAFLFGAVLLAAYVTHRGARKIPALQRATDWKSFEIQDFPMGLALGPALIFYLVLGLIS</sequence>
<dbReference type="RefSeq" id="WP_275632362.1">
    <property type="nucleotide sequence ID" value="NZ_JARGYD010000003.1"/>
</dbReference>